<dbReference type="PROSITE" id="PS50066">
    <property type="entry name" value="MADS_BOX_2"/>
    <property type="match status" value="1"/>
</dbReference>
<dbReference type="GO" id="GO:0005634">
    <property type="term" value="C:nucleus"/>
    <property type="evidence" value="ECO:0007669"/>
    <property type="project" value="UniProtKB-SubCell"/>
</dbReference>
<sequence>MVRGRTVLRRIENSASRQVAFSKRRNGLLKKAFELSVLCDAEVGVIVFSPRGKLYEFASSSMQETLKRYKIHARDLCSNSRASEEDTQQRMHEVTVVAENIDLLEDSKRKLMGENLESCSWNELHELEDQMERGLRNIRGRKNQLLEEQVEQLKDWERQLLEENALLQNQRKVPLLHLKAQELTAAQEDNLHVDVETDLYIGCPGRGRTEQLQEE</sequence>
<proteinExistence type="predicted"/>
<keyword evidence="4" id="KW-0804">Transcription</keyword>
<evidence type="ECO:0000259" key="8">
    <source>
        <dbReference type="PROSITE" id="PS51297"/>
    </source>
</evidence>
<dbReference type="InterPro" id="IPR036879">
    <property type="entry name" value="TF_MADSbox_sf"/>
</dbReference>
<evidence type="ECO:0000256" key="1">
    <source>
        <dbReference type="ARBA" id="ARBA00004123"/>
    </source>
</evidence>
<dbReference type="Pfam" id="PF01486">
    <property type="entry name" value="K-box"/>
    <property type="match status" value="1"/>
</dbReference>
<accession>A0A1L1WL16</accession>
<dbReference type="GO" id="GO:0003700">
    <property type="term" value="F:DNA-binding transcription factor activity"/>
    <property type="evidence" value="ECO:0007669"/>
    <property type="project" value="InterPro"/>
</dbReference>
<keyword evidence="5" id="KW-0539">Nucleus</keyword>
<keyword evidence="3" id="KW-0238">DNA-binding</keyword>
<dbReference type="CDD" id="cd00265">
    <property type="entry name" value="MADS_MEF2_like"/>
    <property type="match status" value="1"/>
</dbReference>
<feature type="coiled-coil region" evidence="6">
    <location>
        <begin position="124"/>
        <end position="173"/>
    </location>
</feature>
<dbReference type="Pfam" id="PF00319">
    <property type="entry name" value="SRF-TF"/>
    <property type="match status" value="1"/>
</dbReference>
<dbReference type="InterPro" id="IPR002100">
    <property type="entry name" value="TF_MADSbox"/>
</dbReference>
<evidence type="ECO:0000256" key="3">
    <source>
        <dbReference type="ARBA" id="ARBA00023125"/>
    </source>
</evidence>
<evidence type="ECO:0000256" key="6">
    <source>
        <dbReference type="SAM" id="Coils"/>
    </source>
</evidence>
<name>A0A1L1WL16_9ASPA</name>
<keyword evidence="2" id="KW-0805">Transcription regulation</keyword>
<protein>
    <submittedName>
        <fullName evidence="9">MADS33</fullName>
    </submittedName>
</protein>
<organism evidence="9">
    <name type="scientific">Apostasia odorata</name>
    <dbReference type="NCBI Taxonomy" id="280455"/>
    <lineage>
        <taxon>Eukaryota</taxon>
        <taxon>Viridiplantae</taxon>
        <taxon>Streptophyta</taxon>
        <taxon>Embryophyta</taxon>
        <taxon>Tracheophyta</taxon>
        <taxon>Spermatophyta</taxon>
        <taxon>Magnoliopsida</taxon>
        <taxon>Liliopsida</taxon>
        <taxon>Asparagales</taxon>
        <taxon>Orchidaceae</taxon>
        <taxon>Apostasioideae</taxon>
        <taxon>Apostasia</taxon>
    </lineage>
</organism>
<dbReference type="PRINTS" id="PR00404">
    <property type="entry name" value="MADSDOMAIN"/>
</dbReference>
<evidence type="ECO:0000256" key="5">
    <source>
        <dbReference type="ARBA" id="ARBA00023242"/>
    </source>
</evidence>
<dbReference type="SUPFAM" id="SSF55455">
    <property type="entry name" value="SRF-like"/>
    <property type="match status" value="1"/>
</dbReference>
<dbReference type="InterPro" id="IPR033896">
    <property type="entry name" value="MEF2-like_N"/>
</dbReference>
<reference evidence="9" key="1">
    <citation type="submission" date="2014-12" db="EMBL/GenBank/DDBJ databases">
        <title>Genome-wide analysis of the MADS-box gene family gene in Apostasia odorata.</title>
        <authorList>
            <person name="Lin C.-S."/>
            <person name="Chang W.-J."/>
            <person name="Liao D.-C."/>
            <person name="Wu F.-H."/>
            <person name="Hsu C.-T."/>
            <person name="Jin X."/>
        </authorList>
    </citation>
    <scope>NUCLEOTIDE SEQUENCE</scope>
</reference>
<dbReference type="SMART" id="SM00432">
    <property type="entry name" value="MADS"/>
    <property type="match status" value="1"/>
</dbReference>
<dbReference type="EMBL" id="KP241103">
    <property type="protein sequence ID" value="AIZ95429.1"/>
    <property type="molecule type" value="Genomic_DNA"/>
</dbReference>
<evidence type="ECO:0000256" key="2">
    <source>
        <dbReference type="ARBA" id="ARBA00023015"/>
    </source>
</evidence>
<dbReference type="InterPro" id="IPR002487">
    <property type="entry name" value="TF_Kbox"/>
</dbReference>
<gene>
    <name evidence="9" type="primary">MADS33</name>
</gene>
<dbReference type="FunFam" id="3.40.1810.10:FF:000003">
    <property type="entry name" value="MADS-box transcription factor MADS-MC"/>
    <property type="match status" value="1"/>
</dbReference>
<evidence type="ECO:0000256" key="4">
    <source>
        <dbReference type="ARBA" id="ARBA00023163"/>
    </source>
</evidence>
<dbReference type="GO" id="GO:0046983">
    <property type="term" value="F:protein dimerization activity"/>
    <property type="evidence" value="ECO:0007669"/>
    <property type="project" value="InterPro"/>
</dbReference>
<dbReference type="GO" id="GO:0000977">
    <property type="term" value="F:RNA polymerase II transcription regulatory region sequence-specific DNA binding"/>
    <property type="evidence" value="ECO:0007669"/>
    <property type="project" value="InterPro"/>
</dbReference>
<dbReference type="GO" id="GO:0045944">
    <property type="term" value="P:positive regulation of transcription by RNA polymerase II"/>
    <property type="evidence" value="ECO:0007669"/>
    <property type="project" value="InterPro"/>
</dbReference>
<dbReference type="PROSITE" id="PS51297">
    <property type="entry name" value="K_BOX"/>
    <property type="match status" value="1"/>
</dbReference>
<evidence type="ECO:0000313" key="9">
    <source>
        <dbReference type="EMBL" id="AIZ95429.1"/>
    </source>
</evidence>
<dbReference type="PANTHER" id="PTHR48019">
    <property type="entry name" value="SERUM RESPONSE FACTOR HOMOLOG"/>
    <property type="match status" value="1"/>
</dbReference>
<feature type="domain" description="K-box" evidence="8">
    <location>
        <begin position="87"/>
        <end position="179"/>
    </location>
</feature>
<evidence type="ECO:0000259" key="7">
    <source>
        <dbReference type="PROSITE" id="PS50066"/>
    </source>
</evidence>
<dbReference type="InterPro" id="IPR050142">
    <property type="entry name" value="MADS-box/MEF2_TF"/>
</dbReference>
<dbReference type="Gene3D" id="3.40.1810.10">
    <property type="entry name" value="Transcription factor, MADS-box"/>
    <property type="match status" value="1"/>
</dbReference>
<comment type="subcellular location">
    <subcellularLocation>
        <location evidence="1">Nucleus</location>
    </subcellularLocation>
</comment>
<dbReference type="AlphaFoldDB" id="A0A1L1WL16"/>
<feature type="domain" description="MADS-box" evidence="7">
    <location>
        <begin position="1"/>
        <end position="61"/>
    </location>
</feature>
<keyword evidence="6" id="KW-0175">Coiled coil</keyword>